<gene>
    <name evidence="1" type="ORF">K7C98_01675</name>
</gene>
<name>A0ABS7TIB8_9BACT</name>
<dbReference type="SUPFAM" id="SSF56281">
    <property type="entry name" value="Metallo-hydrolase/oxidoreductase"/>
    <property type="match status" value="1"/>
</dbReference>
<dbReference type="EMBL" id="JAIRAU010000001">
    <property type="protein sequence ID" value="MBZ5707949.1"/>
    <property type="molecule type" value="Genomic_DNA"/>
</dbReference>
<comment type="caution">
    <text evidence="1">The sequence shown here is derived from an EMBL/GenBank/DDBJ whole genome shotgun (WGS) entry which is preliminary data.</text>
</comment>
<proteinExistence type="predicted"/>
<accession>A0ABS7TIB8</accession>
<dbReference type="RefSeq" id="WP_224189711.1">
    <property type="nucleotide sequence ID" value="NZ_JAIRAU010000001.1"/>
</dbReference>
<reference evidence="1" key="1">
    <citation type="submission" date="2021-08" db="EMBL/GenBank/DDBJ databases">
        <authorList>
            <person name="Stevens D.C."/>
        </authorList>
    </citation>
    <scope>NUCLEOTIDE SEQUENCE</scope>
    <source>
        <strain evidence="1">DSM 53165</strain>
    </source>
</reference>
<dbReference type="InterPro" id="IPR036866">
    <property type="entry name" value="RibonucZ/Hydroxyglut_hydro"/>
</dbReference>
<organism evidence="1 2">
    <name type="scientific">Nannocystis pusilla</name>
    <dbReference type="NCBI Taxonomy" id="889268"/>
    <lineage>
        <taxon>Bacteria</taxon>
        <taxon>Pseudomonadati</taxon>
        <taxon>Myxococcota</taxon>
        <taxon>Polyangia</taxon>
        <taxon>Nannocystales</taxon>
        <taxon>Nannocystaceae</taxon>
        <taxon>Nannocystis</taxon>
    </lineage>
</organism>
<protein>
    <submittedName>
        <fullName evidence="1">MBL fold metallo-hydrolase</fullName>
    </submittedName>
</protein>
<sequence length="294" mass="33145">MSASRQTITLRLFGAGGAFSRRYGTTCSMVTLRDGKRWLIDCGRQAPDQLHAAGYAWHDIHGQIITHCHGDHVFGLEDFAFVRYFETHDEVMASSRGGPLPKYISHSAVRDEVWETLAPSLRYLQDGRGNLRAGTLQHFFDVIEPAATEAPRKNPWNHSETFEVDGLRVVTRENEHVPGKPSCALELNVGDDVDPKNPRIAWWSGDGTVDAAFLHSIEPRTSIYFHDCTFIDYPGQVHGFFDKLEALPEAVRRKLVIMHHEDNLELYRSRVEVAGFRIALPGHVYDLIGGQQLV</sequence>
<evidence type="ECO:0000313" key="1">
    <source>
        <dbReference type="EMBL" id="MBZ5707949.1"/>
    </source>
</evidence>
<dbReference type="PANTHER" id="PTHR46018">
    <property type="entry name" value="ZINC PHOSPHODIESTERASE ELAC PROTEIN 1"/>
    <property type="match status" value="1"/>
</dbReference>
<dbReference type="Proteomes" id="UP001139031">
    <property type="component" value="Unassembled WGS sequence"/>
</dbReference>
<dbReference type="PANTHER" id="PTHR46018:SF2">
    <property type="entry name" value="ZINC PHOSPHODIESTERASE ELAC PROTEIN 1"/>
    <property type="match status" value="1"/>
</dbReference>
<dbReference type="Pfam" id="PF23023">
    <property type="entry name" value="Anti-Pycsar_Apyc1"/>
    <property type="match status" value="1"/>
</dbReference>
<evidence type="ECO:0000313" key="2">
    <source>
        <dbReference type="Proteomes" id="UP001139031"/>
    </source>
</evidence>
<dbReference type="Gene3D" id="3.60.15.10">
    <property type="entry name" value="Ribonuclease Z/Hydroxyacylglutathione hydrolase-like"/>
    <property type="match status" value="1"/>
</dbReference>
<keyword evidence="2" id="KW-1185">Reference proteome</keyword>